<accession>L1IPY3</accession>
<evidence type="ECO:0000313" key="3">
    <source>
        <dbReference type="Proteomes" id="UP000011087"/>
    </source>
</evidence>
<organism evidence="1">
    <name type="scientific">Guillardia theta (strain CCMP2712)</name>
    <name type="common">Cryptophyte</name>
    <dbReference type="NCBI Taxonomy" id="905079"/>
    <lineage>
        <taxon>Eukaryota</taxon>
        <taxon>Cryptophyceae</taxon>
        <taxon>Pyrenomonadales</taxon>
        <taxon>Geminigeraceae</taxon>
        <taxon>Guillardia</taxon>
    </lineage>
</organism>
<reference evidence="1 3" key="1">
    <citation type="journal article" date="2012" name="Nature">
        <title>Algal genomes reveal evolutionary mosaicism and the fate of nucleomorphs.</title>
        <authorList>
            <consortium name="DOE Joint Genome Institute"/>
            <person name="Curtis B.A."/>
            <person name="Tanifuji G."/>
            <person name="Burki F."/>
            <person name="Gruber A."/>
            <person name="Irimia M."/>
            <person name="Maruyama S."/>
            <person name="Arias M.C."/>
            <person name="Ball S.G."/>
            <person name="Gile G.H."/>
            <person name="Hirakawa Y."/>
            <person name="Hopkins J.F."/>
            <person name="Kuo A."/>
            <person name="Rensing S.A."/>
            <person name="Schmutz J."/>
            <person name="Symeonidi A."/>
            <person name="Elias M."/>
            <person name="Eveleigh R.J."/>
            <person name="Herman E.K."/>
            <person name="Klute M.J."/>
            <person name="Nakayama T."/>
            <person name="Obornik M."/>
            <person name="Reyes-Prieto A."/>
            <person name="Armbrust E.V."/>
            <person name="Aves S.J."/>
            <person name="Beiko R.G."/>
            <person name="Coutinho P."/>
            <person name="Dacks J.B."/>
            <person name="Durnford D.G."/>
            <person name="Fast N.M."/>
            <person name="Green B.R."/>
            <person name="Grisdale C.J."/>
            <person name="Hempel F."/>
            <person name="Henrissat B."/>
            <person name="Hoppner M.P."/>
            <person name="Ishida K."/>
            <person name="Kim E."/>
            <person name="Koreny L."/>
            <person name="Kroth P.G."/>
            <person name="Liu Y."/>
            <person name="Malik S.B."/>
            <person name="Maier U.G."/>
            <person name="McRose D."/>
            <person name="Mock T."/>
            <person name="Neilson J.A."/>
            <person name="Onodera N.T."/>
            <person name="Poole A.M."/>
            <person name="Pritham E.J."/>
            <person name="Richards T.A."/>
            <person name="Rocap G."/>
            <person name="Roy S.W."/>
            <person name="Sarai C."/>
            <person name="Schaack S."/>
            <person name="Shirato S."/>
            <person name="Slamovits C.H."/>
            <person name="Spencer D.F."/>
            <person name="Suzuki S."/>
            <person name="Worden A.Z."/>
            <person name="Zauner S."/>
            <person name="Barry K."/>
            <person name="Bell C."/>
            <person name="Bharti A.K."/>
            <person name="Crow J.A."/>
            <person name="Grimwood J."/>
            <person name="Kramer R."/>
            <person name="Lindquist E."/>
            <person name="Lucas S."/>
            <person name="Salamov A."/>
            <person name="McFadden G.I."/>
            <person name="Lane C.E."/>
            <person name="Keeling P.J."/>
            <person name="Gray M.W."/>
            <person name="Grigoriev I.V."/>
            <person name="Archibald J.M."/>
        </authorList>
    </citation>
    <scope>NUCLEOTIDE SEQUENCE</scope>
    <source>
        <strain evidence="1 3">CCMP2712</strain>
    </source>
</reference>
<proteinExistence type="predicted"/>
<dbReference type="AlphaFoldDB" id="L1IPY3"/>
<dbReference type="KEGG" id="gtt:GUITHDRAFT_115920"/>
<dbReference type="PaxDb" id="55529-EKX37949"/>
<dbReference type="RefSeq" id="XP_005824929.1">
    <property type="nucleotide sequence ID" value="XM_005824872.1"/>
</dbReference>
<dbReference type="SUPFAM" id="SSF56112">
    <property type="entry name" value="Protein kinase-like (PK-like)"/>
    <property type="match status" value="1"/>
</dbReference>
<dbReference type="GeneID" id="17294713"/>
<dbReference type="HOGENOM" id="CLU_1698883_0_0_1"/>
<sequence>MEGALLSPLGGEANGRPFHFYNQSSTIHRLSNGLIRKRTPLLDSGSFEYAEAREKLLREAKILQRLTRYRYFPRIIAVDEKDGSIYLSDCGEVLQHENTPCDWKEQMKEILSILDNVQVFHNDWLGLGWPSSPNLCVKDGVLCLIDFTWVKETLF</sequence>
<dbReference type="EnsemblProtists" id="EKX37949">
    <property type="protein sequence ID" value="EKX37949"/>
    <property type="gene ID" value="GUITHDRAFT_115920"/>
</dbReference>
<evidence type="ECO:0000313" key="2">
    <source>
        <dbReference type="EnsemblProtists" id="EKX37949"/>
    </source>
</evidence>
<gene>
    <name evidence="1" type="ORF">GUITHDRAFT_115920</name>
</gene>
<reference evidence="2" key="3">
    <citation type="submission" date="2016-03" db="UniProtKB">
        <authorList>
            <consortium name="EnsemblProtists"/>
        </authorList>
    </citation>
    <scope>IDENTIFICATION</scope>
</reference>
<evidence type="ECO:0008006" key="4">
    <source>
        <dbReference type="Google" id="ProtNLM"/>
    </source>
</evidence>
<dbReference type="Proteomes" id="UP000011087">
    <property type="component" value="Unassembled WGS sequence"/>
</dbReference>
<protein>
    <recommendedName>
        <fullName evidence="4">Protein kinase domain-containing protein</fullName>
    </recommendedName>
</protein>
<reference evidence="3" key="2">
    <citation type="submission" date="2012-11" db="EMBL/GenBank/DDBJ databases">
        <authorList>
            <person name="Kuo A."/>
            <person name="Curtis B.A."/>
            <person name="Tanifuji G."/>
            <person name="Burki F."/>
            <person name="Gruber A."/>
            <person name="Irimia M."/>
            <person name="Maruyama S."/>
            <person name="Arias M.C."/>
            <person name="Ball S.G."/>
            <person name="Gile G.H."/>
            <person name="Hirakawa Y."/>
            <person name="Hopkins J.F."/>
            <person name="Rensing S.A."/>
            <person name="Schmutz J."/>
            <person name="Symeonidi A."/>
            <person name="Elias M."/>
            <person name="Eveleigh R.J."/>
            <person name="Herman E.K."/>
            <person name="Klute M.J."/>
            <person name="Nakayama T."/>
            <person name="Obornik M."/>
            <person name="Reyes-Prieto A."/>
            <person name="Armbrust E.V."/>
            <person name="Aves S.J."/>
            <person name="Beiko R.G."/>
            <person name="Coutinho P."/>
            <person name="Dacks J.B."/>
            <person name="Durnford D.G."/>
            <person name="Fast N.M."/>
            <person name="Green B.R."/>
            <person name="Grisdale C."/>
            <person name="Hempe F."/>
            <person name="Henrissat B."/>
            <person name="Hoppner M.P."/>
            <person name="Ishida K.-I."/>
            <person name="Kim E."/>
            <person name="Koreny L."/>
            <person name="Kroth P.G."/>
            <person name="Liu Y."/>
            <person name="Malik S.-B."/>
            <person name="Maier U.G."/>
            <person name="McRose D."/>
            <person name="Mock T."/>
            <person name="Neilson J.A."/>
            <person name="Onodera N.T."/>
            <person name="Poole A.M."/>
            <person name="Pritham E.J."/>
            <person name="Richards T.A."/>
            <person name="Rocap G."/>
            <person name="Roy S.W."/>
            <person name="Sarai C."/>
            <person name="Schaack S."/>
            <person name="Shirato S."/>
            <person name="Slamovits C.H."/>
            <person name="Spencer D.F."/>
            <person name="Suzuki S."/>
            <person name="Worden A.Z."/>
            <person name="Zauner S."/>
            <person name="Barry K."/>
            <person name="Bell C."/>
            <person name="Bharti A.K."/>
            <person name="Crow J.A."/>
            <person name="Grimwood J."/>
            <person name="Kramer R."/>
            <person name="Lindquist E."/>
            <person name="Lucas S."/>
            <person name="Salamov A."/>
            <person name="McFadden G.I."/>
            <person name="Lane C.E."/>
            <person name="Keeling P.J."/>
            <person name="Gray M.W."/>
            <person name="Grigoriev I.V."/>
            <person name="Archibald J.M."/>
        </authorList>
    </citation>
    <scope>NUCLEOTIDE SEQUENCE</scope>
    <source>
        <strain evidence="3">CCMP2712</strain>
    </source>
</reference>
<name>L1IPY3_GUITC</name>
<keyword evidence="3" id="KW-1185">Reference proteome</keyword>
<dbReference type="EMBL" id="JH993053">
    <property type="protein sequence ID" value="EKX37949.1"/>
    <property type="molecule type" value="Genomic_DNA"/>
</dbReference>
<evidence type="ECO:0000313" key="1">
    <source>
        <dbReference type="EMBL" id="EKX37949.1"/>
    </source>
</evidence>
<dbReference type="InterPro" id="IPR011009">
    <property type="entry name" value="Kinase-like_dom_sf"/>
</dbReference>